<proteinExistence type="predicted"/>
<dbReference type="Pfam" id="PF09356">
    <property type="entry name" value="Phage_BR0599"/>
    <property type="match status" value="1"/>
</dbReference>
<feature type="domain" description="Bacteriophage phiJL001 Gp84 C-terminal" evidence="1">
    <location>
        <begin position="204"/>
        <end position="278"/>
    </location>
</feature>
<dbReference type="RefSeq" id="WP_062627102.1">
    <property type="nucleotide sequence ID" value="NZ_AP018738.1"/>
</dbReference>
<dbReference type="Pfam" id="PF09931">
    <property type="entry name" value="Phage_phiJL001_Gp84_N"/>
    <property type="match status" value="1"/>
</dbReference>
<dbReference type="KEGG" id="fam:OYT1_ch1277"/>
<sequence>MKTASANLLAMLNGTGNALVMADCYTLTLLGGQVLRYTDFDLDLMLGGALYISSGIKFKRSRIRWIAGLEVDTLDLTLYANPTDTVNGVHFLRQVKGGILDGATIRLDRAYMIIGSTVAEGLQLFSGRVAEVQTGRTEARLKVKSWLELLNVKMPRNQYQAGCGNTLFDGMCGLSKAALAVAGTVSGTSTATWFPSALAQAASWFDLGTVTFTSGANSGISRTVRAFAGGAFAFNLPWPNVPQLGDTFTAYPGCDKQLVTCTSKFANAPKFRGEPFIPIPETAY</sequence>
<evidence type="ECO:0000313" key="2">
    <source>
        <dbReference type="EMBL" id="BBE50834.1"/>
    </source>
</evidence>
<keyword evidence="3" id="KW-1185">Reference proteome</keyword>
<evidence type="ECO:0000313" key="3">
    <source>
        <dbReference type="Proteomes" id="UP000033070"/>
    </source>
</evidence>
<organism evidence="2 3">
    <name type="scientific">Ferriphaselus amnicola</name>
    <dbReference type="NCBI Taxonomy" id="1188319"/>
    <lineage>
        <taxon>Bacteria</taxon>
        <taxon>Pseudomonadati</taxon>
        <taxon>Pseudomonadota</taxon>
        <taxon>Betaproteobacteria</taxon>
        <taxon>Nitrosomonadales</taxon>
        <taxon>Gallionellaceae</taxon>
        <taxon>Ferriphaselus</taxon>
    </lineage>
</organism>
<dbReference type="InterPro" id="IPR011928">
    <property type="entry name" value="Phage_phiJL001_Gp84"/>
</dbReference>
<accession>A0A2Z6GBJ7</accession>
<dbReference type="Proteomes" id="UP000033070">
    <property type="component" value="Chromosome"/>
</dbReference>
<dbReference type="STRING" id="1188319.OYT1_01937"/>
<protein>
    <recommendedName>
        <fullName evidence="1">Bacteriophage phiJL001 Gp84 C-terminal domain-containing protein</fullName>
    </recommendedName>
</protein>
<dbReference type="EMBL" id="AP018738">
    <property type="protein sequence ID" value="BBE50834.1"/>
    <property type="molecule type" value="Genomic_DNA"/>
</dbReference>
<reference evidence="2 3" key="1">
    <citation type="submission" date="2018-06" db="EMBL/GenBank/DDBJ databases">
        <title>OYT1 Genome Sequencing.</title>
        <authorList>
            <person name="Kato S."/>
            <person name="Itoh T."/>
            <person name="Ohkuma M."/>
        </authorList>
    </citation>
    <scope>NUCLEOTIDE SEQUENCE [LARGE SCALE GENOMIC DNA]</scope>
    <source>
        <strain evidence="2 3">OYT1</strain>
    </source>
</reference>
<dbReference type="OrthoDB" id="6872689at2"/>
<evidence type="ECO:0000259" key="1">
    <source>
        <dbReference type="Pfam" id="PF09356"/>
    </source>
</evidence>
<gene>
    <name evidence="2" type="ORF">OYT1_ch1277</name>
</gene>
<name>A0A2Z6GBJ7_9PROT</name>
<dbReference type="NCBIfam" id="TIGR02218">
    <property type="entry name" value="phg_TIGR02218"/>
    <property type="match status" value="1"/>
</dbReference>
<dbReference type="InterPro" id="IPR018964">
    <property type="entry name" value="Phage_phiJL001_Gp84_C"/>
</dbReference>
<dbReference type="AlphaFoldDB" id="A0A2Z6GBJ7"/>